<comment type="similarity">
    <text evidence="5 7">Belongs to the DEAD box helicase family.</text>
</comment>
<feature type="compositionally biased region" description="Polar residues" evidence="8">
    <location>
        <begin position="563"/>
        <end position="575"/>
    </location>
</feature>
<name>A0AA90VED8_9BACT</name>
<feature type="domain" description="Helicase C-terminal" evidence="10">
    <location>
        <begin position="235"/>
        <end position="379"/>
    </location>
</feature>
<dbReference type="InterPro" id="IPR044742">
    <property type="entry name" value="DEAD/DEAH_RhlB"/>
</dbReference>
<feature type="compositionally biased region" description="Low complexity" evidence="8">
    <location>
        <begin position="405"/>
        <end position="420"/>
    </location>
</feature>
<evidence type="ECO:0000313" key="13">
    <source>
        <dbReference type="Proteomes" id="UP000405805"/>
    </source>
</evidence>
<dbReference type="Gene3D" id="3.40.50.300">
    <property type="entry name" value="P-loop containing nucleotide triphosphate hydrolases"/>
    <property type="match status" value="2"/>
</dbReference>
<dbReference type="Pfam" id="PF00270">
    <property type="entry name" value="DEAD"/>
    <property type="match status" value="1"/>
</dbReference>
<dbReference type="InterPro" id="IPR014014">
    <property type="entry name" value="RNA_helicase_DEAD_Q_motif"/>
</dbReference>
<evidence type="ECO:0000259" key="11">
    <source>
        <dbReference type="PROSITE" id="PS51195"/>
    </source>
</evidence>
<dbReference type="CDD" id="cd00268">
    <property type="entry name" value="DEADc"/>
    <property type="match status" value="1"/>
</dbReference>
<keyword evidence="1 7" id="KW-0547">Nucleotide-binding</keyword>
<keyword evidence="3 7" id="KW-0347">Helicase</keyword>
<dbReference type="GO" id="GO:0016787">
    <property type="term" value="F:hydrolase activity"/>
    <property type="evidence" value="ECO:0007669"/>
    <property type="project" value="UniProtKB-KW"/>
</dbReference>
<dbReference type="EMBL" id="VZBP01000081">
    <property type="protein sequence ID" value="MQO09476.1"/>
    <property type="molecule type" value="Genomic_DNA"/>
</dbReference>
<dbReference type="InterPro" id="IPR014001">
    <property type="entry name" value="Helicase_ATP-bd"/>
</dbReference>
<dbReference type="SUPFAM" id="SSF52540">
    <property type="entry name" value="P-loop containing nucleoside triphosphate hydrolases"/>
    <property type="match status" value="1"/>
</dbReference>
<feature type="domain" description="DEAD-box RNA helicase Q" evidence="11">
    <location>
        <begin position="1"/>
        <end position="29"/>
    </location>
</feature>
<dbReference type="GO" id="GO:0005524">
    <property type="term" value="F:ATP binding"/>
    <property type="evidence" value="ECO:0007669"/>
    <property type="project" value="UniProtKB-KW"/>
</dbReference>
<dbReference type="RefSeq" id="WP_153096914.1">
    <property type="nucleotide sequence ID" value="NZ_VZBP01000081.1"/>
</dbReference>
<evidence type="ECO:0000259" key="10">
    <source>
        <dbReference type="PROSITE" id="PS51194"/>
    </source>
</evidence>
<protein>
    <submittedName>
        <fullName evidence="12">DEAD/DEAH box helicase</fullName>
    </submittedName>
</protein>
<dbReference type="InterPro" id="IPR050079">
    <property type="entry name" value="DEAD_box_RNA_helicase"/>
</dbReference>
<dbReference type="Proteomes" id="UP000405805">
    <property type="component" value="Unassembled WGS sequence"/>
</dbReference>
<dbReference type="AlphaFoldDB" id="A0AA90VED8"/>
<dbReference type="PANTHER" id="PTHR47959">
    <property type="entry name" value="ATP-DEPENDENT RNA HELICASE RHLE-RELATED"/>
    <property type="match status" value="1"/>
</dbReference>
<dbReference type="PROSITE" id="PS00039">
    <property type="entry name" value="DEAD_ATP_HELICASE"/>
    <property type="match status" value="1"/>
</dbReference>
<reference evidence="13" key="1">
    <citation type="submission" date="2019-09" db="EMBL/GenBank/DDBJ databases">
        <title>Distinct polysaccharide growth profiles of human intestinal Prevotella copri isolates.</title>
        <authorList>
            <person name="Fehlner-Peach H."/>
            <person name="Magnabosco C."/>
            <person name="Raghavan V."/>
            <person name="Scher J.U."/>
            <person name="Tett A."/>
            <person name="Cox L.M."/>
            <person name="Gottsegen C."/>
            <person name="Watters A."/>
            <person name="Wiltshire- Gordon J.D."/>
            <person name="Segata N."/>
            <person name="Bonneau R."/>
            <person name="Littman D.R."/>
        </authorList>
    </citation>
    <scope>NUCLEOTIDE SEQUENCE [LARGE SCALE GENOMIC DNA]</scope>
    <source>
        <strain evidence="13">iA624</strain>
    </source>
</reference>
<keyword evidence="4 7" id="KW-0067">ATP-binding</keyword>
<keyword evidence="2 7" id="KW-0378">Hydrolase</keyword>
<dbReference type="Pfam" id="PF00271">
    <property type="entry name" value="Helicase_C"/>
    <property type="match status" value="1"/>
</dbReference>
<evidence type="ECO:0000256" key="3">
    <source>
        <dbReference type="ARBA" id="ARBA00022806"/>
    </source>
</evidence>
<evidence type="ECO:0000256" key="2">
    <source>
        <dbReference type="ARBA" id="ARBA00022801"/>
    </source>
</evidence>
<dbReference type="PROSITE" id="PS51194">
    <property type="entry name" value="HELICASE_CTER"/>
    <property type="match status" value="1"/>
</dbReference>
<evidence type="ECO:0000256" key="6">
    <source>
        <dbReference type="PROSITE-ProRule" id="PRU00552"/>
    </source>
</evidence>
<evidence type="ECO:0000256" key="5">
    <source>
        <dbReference type="ARBA" id="ARBA00038437"/>
    </source>
</evidence>
<organism evidence="12 13">
    <name type="scientific">Segatella copri</name>
    <dbReference type="NCBI Taxonomy" id="165179"/>
    <lineage>
        <taxon>Bacteria</taxon>
        <taxon>Pseudomonadati</taxon>
        <taxon>Bacteroidota</taxon>
        <taxon>Bacteroidia</taxon>
        <taxon>Bacteroidales</taxon>
        <taxon>Prevotellaceae</taxon>
        <taxon>Segatella</taxon>
    </lineage>
</organism>
<evidence type="ECO:0000256" key="4">
    <source>
        <dbReference type="ARBA" id="ARBA00022840"/>
    </source>
</evidence>
<sequence length="605" mass="67833">MYFDELDLNDNVLDALYDMRFDTCTPVQEKCIPEILEGHDVLGVAQTGTGKTAAYLLPVLSKLDDGGYPKDAINCVIMSPTRELAQQIDQAMQGFGYYLQDVSSVAVYGGNDGNRYDQELKSLRMGADVVIATPGRLITHISLGNVDLSKVSFFILDEADRMLDMGFSEDINTIASKLPKTCQTIMFSATMPEKIEELAKALLKDPVEIKLAVSKPAEKIKQEAYVCYETQKMTIIKDIFKAGDMKRVIVFSGSKMKVKQLAAALQQIGINCGAMHSDLEQAERDDVMFKFKSGQFDVLVATDIVARGIDIDDIEMVINYDVPHDTEDYVHRIGRTARANRDGRAITFVNEEDQYWFQQIEKFLEKVVEKMPLPEDCGEGPEYIKLNKPSKRNNGRKGKGGKQGGNNRNGNRGGNNNSNGEGEGKTKTSAKSRRQKDRDQTSHKRKPNKPNERQEKTPQNNGENGSQKNHENGEQKNREFKNNEQRNAEQHNGEQKNRNNNKRRNNKQRNNENGNQQSNGNQRPGNENNVRPGSNGRGRGVAQKKQGGAQQNQQNQQKRQGAAPQNQQKKGTENSGPRKYAPVVNPQKNENAVKKFIKRIFGFGK</sequence>
<dbReference type="SMART" id="SM00487">
    <property type="entry name" value="DEXDc"/>
    <property type="match status" value="1"/>
</dbReference>
<feature type="compositionally biased region" description="Basic residues" evidence="8">
    <location>
        <begin position="388"/>
        <end position="400"/>
    </location>
</feature>
<dbReference type="InterPro" id="IPR011545">
    <property type="entry name" value="DEAD/DEAH_box_helicase_dom"/>
</dbReference>
<feature type="domain" description="Helicase ATP-binding" evidence="9">
    <location>
        <begin position="32"/>
        <end position="209"/>
    </location>
</feature>
<evidence type="ECO:0000256" key="1">
    <source>
        <dbReference type="ARBA" id="ARBA00022741"/>
    </source>
</evidence>
<feature type="compositionally biased region" description="Low complexity" evidence="8">
    <location>
        <begin position="511"/>
        <end position="526"/>
    </location>
</feature>
<accession>A0AA90VED8</accession>
<dbReference type="SMART" id="SM00490">
    <property type="entry name" value="HELICc"/>
    <property type="match status" value="1"/>
</dbReference>
<evidence type="ECO:0000256" key="8">
    <source>
        <dbReference type="SAM" id="MobiDB-lite"/>
    </source>
</evidence>
<feature type="compositionally biased region" description="Polar residues" evidence="8">
    <location>
        <begin position="457"/>
        <end position="467"/>
    </location>
</feature>
<dbReference type="GO" id="GO:0003724">
    <property type="term" value="F:RNA helicase activity"/>
    <property type="evidence" value="ECO:0007669"/>
    <property type="project" value="InterPro"/>
</dbReference>
<dbReference type="PROSITE" id="PS51195">
    <property type="entry name" value="Q_MOTIF"/>
    <property type="match status" value="1"/>
</dbReference>
<dbReference type="InterPro" id="IPR000629">
    <property type="entry name" value="RNA-helicase_DEAD-box_CS"/>
</dbReference>
<feature type="compositionally biased region" description="Low complexity" evidence="8">
    <location>
        <begin position="540"/>
        <end position="562"/>
    </location>
</feature>
<feature type="region of interest" description="Disordered" evidence="8">
    <location>
        <begin position="373"/>
        <end position="591"/>
    </location>
</feature>
<dbReference type="InterPro" id="IPR001650">
    <property type="entry name" value="Helicase_C-like"/>
</dbReference>
<feature type="compositionally biased region" description="Basic and acidic residues" evidence="8">
    <location>
        <begin position="468"/>
        <end position="497"/>
    </location>
</feature>
<feature type="short sequence motif" description="Q motif" evidence="6">
    <location>
        <begin position="1"/>
        <end position="29"/>
    </location>
</feature>
<dbReference type="InterPro" id="IPR027417">
    <property type="entry name" value="P-loop_NTPase"/>
</dbReference>
<gene>
    <name evidence="12" type="ORF">F7D57_07040</name>
</gene>
<dbReference type="GO" id="GO:0003676">
    <property type="term" value="F:nucleic acid binding"/>
    <property type="evidence" value="ECO:0007669"/>
    <property type="project" value="InterPro"/>
</dbReference>
<comment type="caution">
    <text evidence="12">The sequence shown here is derived from an EMBL/GenBank/DDBJ whole genome shotgun (WGS) entry which is preliminary data.</text>
</comment>
<dbReference type="PANTHER" id="PTHR47959:SF13">
    <property type="entry name" value="ATP-DEPENDENT RNA HELICASE RHLE"/>
    <property type="match status" value="1"/>
</dbReference>
<evidence type="ECO:0000259" key="9">
    <source>
        <dbReference type="PROSITE" id="PS51192"/>
    </source>
</evidence>
<dbReference type="CDD" id="cd18787">
    <property type="entry name" value="SF2_C_DEAD"/>
    <property type="match status" value="1"/>
</dbReference>
<dbReference type="PROSITE" id="PS51192">
    <property type="entry name" value="HELICASE_ATP_BIND_1"/>
    <property type="match status" value="1"/>
</dbReference>
<proteinExistence type="inferred from homology"/>
<dbReference type="GO" id="GO:0005829">
    <property type="term" value="C:cytosol"/>
    <property type="evidence" value="ECO:0007669"/>
    <property type="project" value="TreeGrafter"/>
</dbReference>
<evidence type="ECO:0000313" key="12">
    <source>
        <dbReference type="EMBL" id="MQO09476.1"/>
    </source>
</evidence>
<evidence type="ECO:0000256" key="7">
    <source>
        <dbReference type="RuleBase" id="RU000492"/>
    </source>
</evidence>